<protein>
    <submittedName>
        <fullName evidence="1">Uncharacterized protein</fullName>
    </submittedName>
</protein>
<sequence length="86" mass="9496">EESFNALRQQLAQECQASPSATDSSLHSSLPAFGVCPHYDWAPDLLVKDRFGLDRDLFTTPMLSDADRTSIIDNDPSIRGLSYVPP</sequence>
<gene>
    <name evidence="1" type="ORF">BCV72DRAFT_183233</name>
</gene>
<dbReference type="AlphaFoldDB" id="A0A1X0QVM6"/>
<dbReference type="VEuPathDB" id="FungiDB:BCV72DRAFT_183233"/>
<organism evidence="1">
    <name type="scientific">Rhizopus microsporus var. microsporus</name>
    <dbReference type="NCBI Taxonomy" id="86635"/>
    <lineage>
        <taxon>Eukaryota</taxon>
        <taxon>Fungi</taxon>
        <taxon>Fungi incertae sedis</taxon>
        <taxon>Mucoromycota</taxon>
        <taxon>Mucoromycotina</taxon>
        <taxon>Mucoromycetes</taxon>
        <taxon>Mucorales</taxon>
        <taxon>Mucorineae</taxon>
        <taxon>Rhizopodaceae</taxon>
        <taxon>Rhizopus</taxon>
    </lineage>
</organism>
<dbReference type="EMBL" id="KV921991">
    <property type="protein sequence ID" value="ORE03778.1"/>
    <property type="molecule type" value="Genomic_DNA"/>
</dbReference>
<name>A0A1X0QVM6_RHIZD</name>
<evidence type="ECO:0000313" key="1">
    <source>
        <dbReference type="EMBL" id="ORE03778.1"/>
    </source>
</evidence>
<feature type="non-terminal residue" evidence="1">
    <location>
        <position position="1"/>
    </location>
</feature>
<reference evidence="1" key="1">
    <citation type="journal article" date="2016" name="Proc. Natl. Acad. Sci. U.S.A.">
        <title>Lipid metabolic changes in an early divergent fungus govern the establishment of a mutualistic symbiosis with endobacteria.</title>
        <authorList>
            <person name="Lastovetsky O.A."/>
            <person name="Gaspar M.L."/>
            <person name="Mondo S.J."/>
            <person name="LaButti K.M."/>
            <person name="Sandor L."/>
            <person name="Grigoriev I.V."/>
            <person name="Henry S.A."/>
            <person name="Pawlowska T.E."/>
        </authorList>
    </citation>
    <scope>NUCLEOTIDE SEQUENCE [LARGE SCALE GENOMIC DNA]</scope>
    <source>
        <strain evidence="1">ATCC 52814</strain>
    </source>
</reference>
<dbReference type="Proteomes" id="UP000242414">
    <property type="component" value="Unassembled WGS sequence"/>
</dbReference>
<accession>A0A1X0QVM6</accession>
<feature type="non-terminal residue" evidence="1">
    <location>
        <position position="86"/>
    </location>
</feature>
<proteinExistence type="predicted"/>
<dbReference type="OrthoDB" id="2284342at2759"/>